<dbReference type="AlphaFoldDB" id="A0A6I0FB80"/>
<comment type="caution">
    <text evidence="1">The sequence shown here is derived from an EMBL/GenBank/DDBJ whole genome shotgun (WGS) entry which is preliminary data.</text>
</comment>
<dbReference type="EMBL" id="WBZC01000026">
    <property type="protein sequence ID" value="KAB3534750.1"/>
    <property type="molecule type" value="Genomic_DNA"/>
</dbReference>
<reference evidence="1 2" key="1">
    <citation type="submission" date="2019-10" db="EMBL/GenBank/DDBJ databases">
        <title>Alkaliphilus serpentinus sp. nov. and Alkaliphilus pronyensis sp. nov., two novel anaerobic alkaliphilic species isolated from the serpentinized-hosted hydrothermal field of the Prony Bay (New Caledonia).</title>
        <authorList>
            <person name="Postec A."/>
        </authorList>
    </citation>
    <scope>NUCLEOTIDE SEQUENCE [LARGE SCALE GENOMIC DNA]</scope>
    <source>
        <strain evidence="1 2">LacV</strain>
    </source>
</reference>
<evidence type="ECO:0000313" key="1">
    <source>
        <dbReference type="EMBL" id="KAB3534750.1"/>
    </source>
</evidence>
<gene>
    <name evidence="1" type="ORF">F8154_08485</name>
</gene>
<evidence type="ECO:0000313" key="2">
    <source>
        <dbReference type="Proteomes" id="UP000432715"/>
    </source>
</evidence>
<dbReference type="Proteomes" id="UP000432715">
    <property type="component" value="Unassembled WGS sequence"/>
</dbReference>
<organism evidence="1 2">
    <name type="scientific">Alkaliphilus pronyensis</name>
    <dbReference type="NCBI Taxonomy" id="1482732"/>
    <lineage>
        <taxon>Bacteria</taxon>
        <taxon>Bacillati</taxon>
        <taxon>Bacillota</taxon>
        <taxon>Clostridia</taxon>
        <taxon>Peptostreptococcales</taxon>
        <taxon>Natronincolaceae</taxon>
        <taxon>Alkaliphilus</taxon>
    </lineage>
</organism>
<name>A0A6I0FB80_9FIRM</name>
<sequence length="76" mass="8472">MEGELLRFSLEAGKIDDAIITDNSNIVTLTVDGKAQDIGKDKEIRINYEQDVTDKAGNKLDHDKVIEVTVEELIVE</sequence>
<keyword evidence="2" id="KW-1185">Reference proteome</keyword>
<protein>
    <submittedName>
        <fullName evidence="1">Uncharacterized protein</fullName>
    </submittedName>
</protein>
<accession>A0A6I0FB80</accession>
<dbReference type="RefSeq" id="WP_151861184.1">
    <property type="nucleotide sequence ID" value="NZ_WBZC01000026.1"/>
</dbReference>
<proteinExistence type="predicted"/>